<evidence type="ECO:0000259" key="5">
    <source>
        <dbReference type="PROSITE" id="PS50830"/>
    </source>
</evidence>
<dbReference type="InterPro" id="IPR035437">
    <property type="entry name" value="SNase_OB-fold_sf"/>
</dbReference>
<keyword evidence="1" id="KW-0540">Nuclease</keyword>
<gene>
    <name evidence="6" type="ORF">COS76_03370</name>
</gene>
<organism evidence="6 7">
    <name type="scientific">Candidatus Portnoybacteria bacterium CG06_land_8_20_14_3_00_39_12</name>
    <dbReference type="NCBI Taxonomy" id="1974809"/>
    <lineage>
        <taxon>Bacteria</taxon>
        <taxon>Candidatus Portnoyibacteriota</taxon>
    </lineage>
</organism>
<evidence type="ECO:0000256" key="2">
    <source>
        <dbReference type="ARBA" id="ARBA00022759"/>
    </source>
</evidence>
<dbReference type="PANTHER" id="PTHR12302:SF3">
    <property type="entry name" value="SERINE_THREONINE-PROTEIN KINASE 31"/>
    <property type="match status" value="1"/>
</dbReference>
<dbReference type="PANTHER" id="PTHR12302">
    <property type="entry name" value="EBNA2 BINDING PROTEIN P100"/>
    <property type="match status" value="1"/>
</dbReference>
<keyword evidence="3" id="KW-0378">Hydrolase</keyword>
<protein>
    <recommendedName>
        <fullName evidence="5">TNase-like domain-containing protein</fullName>
    </recommendedName>
</protein>
<dbReference type="Gene3D" id="2.40.50.90">
    <property type="match status" value="1"/>
</dbReference>
<dbReference type="SUPFAM" id="SSF50199">
    <property type="entry name" value="Staphylococcal nuclease"/>
    <property type="match status" value="1"/>
</dbReference>
<keyword evidence="4" id="KW-0472">Membrane</keyword>
<dbReference type="Pfam" id="PF00565">
    <property type="entry name" value="SNase"/>
    <property type="match status" value="1"/>
</dbReference>
<accession>A0A2M7AWK3</accession>
<keyword evidence="4" id="KW-0812">Transmembrane</keyword>
<feature type="domain" description="TNase-like" evidence="5">
    <location>
        <begin position="52"/>
        <end position="170"/>
    </location>
</feature>
<dbReference type="Proteomes" id="UP000228775">
    <property type="component" value="Unassembled WGS sequence"/>
</dbReference>
<evidence type="ECO:0000256" key="1">
    <source>
        <dbReference type="ARBA" id="ARBA00022722"/>
    </source>
</evidence>
<keyword evidence="2" id="KW-0255">Endonuclease</keyword>
<evidence type="ECO:0000256" key="4">
    <source>
        <dbReference type="SAM" id="Phobius"/>
    </source>
</evidence>
<evidence type="ECO:0000313" key="7">
    <source>
        <dbReference type="Proteomes" id="UP000228775"/>
    </source>
</evidence>
<feature type="transmembrane region" description="Helical" evidence="4">
    <location>
        <begin position="6"/>
        <end position="24"/>
    </location>
</feature>
<dbReference type="PROSITE" id="PS50830">
    <property type="entry name" value="TNASE_3"/>
    <property type="match status" value="1"/>
</dbReference>
<reference evidence="7" key="1">
    <citation type="submission" date="2017-09" db="EMBL/GenBank/DDBJ databases">
        <title>Depth-based differentiation of microbial function through sediment-hosted aquifers and enrichment of novel symbionts in the deep terrestrial subsurface.</title>
        <authorList>
            <person name="Probst A.J."/>
            <person name="Ladd B."/>
            <person name="Jarett J.K."/>
            <person name="Geller-Mcgrath D.E."/>
            <person name="Sieber C.M.K."/>
            <person name="Emerson J.B."/>
            <person name="Anantharaman K."/>
            <person name="Thomas B.C."/>
            <person name="Malmstrom R."/>
            <person name="Stieglmeier M."/>
            <person name="Klingl A."/>
            <person name="Woyke T."/>
            <person name="Ryan C.M."/>
            <person name="Banfield J.F."/>
        </authorList>
    </citation>
    <scope>NUCLEOTIDE SEQUENCE [LARGE SCALE GENOMIC DNA]</scope>
</reference>
<dbReference type="InterPro" id="IPR016071">
    <property type="entry name" value="Staphylococal_nuclease_OB-fold"/>
</dbReference>
<name>A0A2M7AWK3_9BACT</name>
<dbReference type="SMART" id="SM00318">
    <property type="entry name" value="SNc"/>
    <property type="match status" value="1"/>
</dbReference>
<dbReference type="GO" id="GO:0016787">
    <property type="term" value="F:hydrolase activity"/>
    <property type="evidence" value="ECO:0007669"/>
    <property type="project" value="UniProtKB-KW"/>
</dbReference>
<evidence type="ECO:0000256" key="3">
    <source>
        <dbReference type="ARBA" id="ARBA00022801"/>
    </source>
</evidence>
<evidence type="ECO:0000313" key="6">
    <source>
        <dbReference type="EMBL" id="PIU74949.1"/>
    </source>
</evidence>
<dbReference type="EMBL" id="PEVY01000070">
    <property type="protein sequence ID" value="PIU74949.1"/>
    <property type="molecule type" value="Genomic_DNA"/>
</dbReference>
<keyword evidence="4" id="KW-1133">Transmembrane helix</keyword>
<dbReference type="GO" id="GO:0004519">
    <property type="term" value="F:endonuclease activity"/>
    <property type="evidence" value="ECO:0007669"/>
    <property type="project" value="UniProtKB-KW"/>
</dbReference>
<proteinExistence type="predicted"/>
<sequence>MKKIVVLVIVVGALIIGVMIYAALKNSTGNQVEKQSQPDVSSAATSTAQCLASDEALVTKIIDGDTIVVEGGYHVRILSIDADERGHPCYEQATTRLEELILNKKVRLEKDISDVDQYKRCLRYVFLDQKNIGLGMVEEGLAIARFYEPDIKYKNEMTLVEKTAMENKAGCKWSDLP</sequence>
<comment type="caution">
    <text evidence="6">The sequence shown here is derived from an EMBL/GenBank/DDBJ whole genome shotgun (WGS) entry which is preliminary data.</text>
</comment>
<dbReference type="AlphaFoldDB" id="A0A2M7AWK3"/>